<name>A0A7J6MPD9_PEROL</name>
<feature type="compositionally biased region" description="Low complexity" evidence="1">
    <location>
        <begin position="25"/>
        <end position="36"/>
    </location>
</feature>
<sequence>MMQTLIVLVPSLICLMIDVPQVYGAASPSSSSGNNHPKIDDATLLAVRKRNMRVRRPREFKKSDVSRSSDRPVKASPMSFKRDLGKLGLGLPESKSEMSGSDQDSPPDSPLEDGECGPLAETSIDVSGGLETHGHMCLLPFNAVSGMAYAIKFRKGESFGGSSAVVRATAVLCGEIQYKIDQGGINEITMGEDSYEVDYPDPLKDFNTRVLAILDISSVKASCMKVFHAFQREILGNSHVKDVLDKEQCISLESHTCGLYRNTVGRRAATPPLVE</sequence>
<feature type="compositionally biased region" description="Basic and acidic residues" evidence="1">
    <location>
        <begin position="60"/>
        <end position="73"/>
    </location>
</feature>
<dbReference type="AlphaFoldDB" id="A0A7J6MPD9"/>
<feature type="compositionally biased region" description="Basic residues" evidence="1">
    <location>
        <begin position="47"/>
        <end position="59"/>
    </location>
</feature>
<accession>A0A7J6MPD9</accession>
<gene>
    <name evidence="3" type="ORF">FOL46_007231</name>
</gene>
<protein>
    <submittedName>
        <fullName evidence="3">Uncharacterized protein</fullName>
    </submittedName>
</protein>
<keyword evidence="2" id="KW-0732">Signal</keyword>
<dbReference type="EMBL" id="JABANN010000050">
    <property type="protein sequence ID" value="KAF4673442.1"/>
    <property type="molecule type" value="Genomic_DNA"/>
</dbReference>
<proteinExistence type="predicted"/>
<feature type="signal peptide" evidence="2">
    <location>
        <begin position="1"/>
        <end position="24"/>
    </location>
</feature>
<feature type="region of interest" description="Disordered" evidence="1">
    <location>
        <begin position="25"/>
        <end position="78"/>
    </location>
</feature>
<reference evidence="3 4" key="1">
    <citation type="submission" date="2020-04" db="EMBL/GenBank/DDBJ databases">
        <title>Perkinsus olseni comparative genomics.</title>
        <authorList>
            <person name="Bogema D.R."/>
        </authorList>
    </citation>
    <scope>NUCLEOTIDE SEQUENCE [LARGE SCALE GENOMIC DNA]</scope>
    <source>
        <strain evidence="3">ATCC PRA-31</strain>
    </source>
</reference>
<feature type="region of interest" description="Disordered" evidence="1">
    <location>
        <begin position="91"/>
        <end position="125"/>
    </location>
</feature>
<evidence type="ECO:0000313" key="4">
    <source>
        <dbReference type="Proteomes" id="UP000572268"/>
    </source>
</evidence>
<comment type="caution">
    <text evidence="3">The sequence shown here is derived from an EMBL/GenBank/DDBJ whole genome shotgun (WGS) entry which is preliminary data.</text>
</comment>
<evidence type="ECO:0000256" key="2">
    <source>
        <dbReference type="SAM" id="SignalP"/>
    </source>
</evidence>
<organism evidence="3 4">
    <name type="scientific">Perkinsus olseni</name>
    <name type="common">Perkinsus atlanticus</name>
    <dbReference type="NCBI Taxonomy" id="32597"/>
    <lineage>
        <taxon>Eukaryota</taxon>
        <taxon>Sar</taxon>
        <taxon>Alveolata</taxon>
        <taxon>Perkinsozoa</taxon>
        <taxon>Perkinsea</taxon>
        <taxon>Perkinsida</taxon>
        <taxon>Perkinsidae</taxon>
        <taxon>Perkinsus</taxon>
    </lineage>
</organism>
<feature type="chain" id="PRO_5029888588" evidence="2">
    <location>
        <begin position="25"/>
        <end position="275"/>
    </location>
</feature>
<evidence type="ECO:0000313" key="3">
    <source>
        <dbReference type="EMBL" id="KAF4673442.1"/>
    </source>
</evidence>
<dbReference type="Proteomes" id="UP000572268">
    <property type="component" value="Unassembled WGS sequence"/>
</dbReference>
<evidence type="ECO:0000256" key="1">
    <source>
        <dbReference type="SAM" id="MobiDB-lite"/>
    </source>
</evidence>